<gene>
    <name evidence="11" type="ORF">QQF73_15200</name>
</gene>
<evidence type="ECO:0000313" key="11">
    <source>
        <dbReference type="EMBL" id="MDK9558980.1"/>
    </source>
</evidence>
<keyword evidence="4 8" id="KW-0472">Membrane</keyword>
<evidence type="ECO:0000256" key="2">
    <source>
        <dbReference type="ARBA" id="ARBA00022692"/>
    </source>
</evidence>
<proteinExistence type="inferred from homology"/>
<dbReference type="Pfam" id="PF00672">
    <property type="entry name" value="HAMP"/>
    <property type="match status" value="1"/>
</dbReference>
<evidence type="ECO:0000256" key="5">
    <source>
        <dbReference type="ARBA" id="ARBA00023224"/>
    </source>
</evidence>
<dbReference type="InterPro" id="IPR004089">
    <property type="entry name" value="MCPsignal_dom"/>
</dbReference>
<dbReference type="Gene3D" id="1.10.287.950">
    <property type="entry name" value="Methyl-accepting chemotaxis protein"/>
    <property type="match status" value="1"/>
</dbReference>
<dbReference type="CDD" id="cd11386">
    <property type="entry name" value="MCP_signal"/>
    <property type="match status" value="1"/>
</dbReference>
<dbReference type="SUPFAM" id="SSF58104">
    <property type="entry name" value="Methyl-accepting chemotaxis protein (MCP) signaling domain"/>
    <property type="match status" value="1"/>
</dbReference>
<evidence type="ECO:0000259" key="9">
    <source>
        <dbReference type="PROSITE" id="PS50111"/>
    </source>
</evidence>
<dbReference type="PANTHER" id="PTHR32089">
    <property type="entry name" value="METHYL-ACCEPTING CHEMOTAXIS PROTEIN MCPB"/>
    <property type="match status" value="1"/>
</dbReference>
<dbReference type="Proteomes" id="UP001223547">
    <property type="component" value="Unassembled WGS sequence"/>
</dbReference>
<evidence type="ECO:0000256" key="3">
    <source>
        <dbReference type="ARBA" id="ARBA00022989"/>
    </source>
</evidence>
<evidence type="ECO:0000313" key="12">
    <source>
        <dbReference type="Proteomes" id="UP001223547"/>
    </source>
</evidence>
<keyword evidence="5 7" id="KW-0807">Transducer</keyword>
<dbReference type="Gene3D" id="3.30.450.290">
    <property type="match status" value="1"/>
</dbReference>
<keyword evidence="2 8" id="KW-0812">Transmembrane</keyword>
<protein>
    <submittedName>
        <fullName evidence="11">Methyl-accepting chemotaxis protein</fullName>
    </submittedName>
</protein>
<accession>A0ABT7HGM5</accession>
<keyword evidence="12" id="KW-1185">Reference proteome</keyword>
<evidence type="ECO:0000256" key="7">
    <source>
        <dbReference type="PROSITE-ProRule" id="PRU00284"/>
    </source>
</evidence>
<dbReference type="SMART" id="SM00304">
    <property type="entry name" value="HAMP"/>
    <property type="match status" value="2"/>
</dbReference>
<evidence type="ECO:0000256" key="1">
    <source>
        <dbReference type="ARBA" id="ARBA00004141"/>
    </source>
</evidence>
<comment type="similarity">
    <text evidence="6">Belongs to the methyl-accepting chemotaxis (MCP) protein family.</text>
</comment>
<evidence type="ECO:0000256" key="6">
    <source>
        <dbReference type="ARBA" id="ARBA00029447"/>
    </source>
</evidence>
<evidence type="ECO:0000256" key="4">
    <source>
        <dbReference type="ARBA" id="ARBA00023136"/>
    </source>
</evidence>
<dbReference type="CDD" id="cd06225">
    <property type="entry name" value="HAMP"/>
    <property type="match status" value="1"/>
</dbReference>
<dbReference type="PROSITE" id="PS50111">
    <property type="entry name" value="CHEMOTAXIS_TRANSDUC_2"/>
    <property type="match status" value="1"/>
</dbReference>
<dbReference type="InterPro" id="IPR003660">
    <property type="entry name" value="HAMP_dom"/>
</dbReference>
<dbReference type="PANTHER" id="PTHR32089:SF119">
    <property type="entry name" value="METHYL-ACCEPTING CHEMOTAXIS PROTEIN CTPL"/>
    <property type="match status" value="1"/>
</dbReference>
<comment type="subcellular location">
    <subcellularLocation>
        <location evidence="1">Membrane</location>
        <topology evidence="1">Multi-pass membrane protein</topology>
    </subcellularLocation>
</comment>
<evidence type="ECO:0000256" key="8">
    <source>
        <dbReference type="SAM" id="Phobius"/>
    </source>
</evidence>
<comment type="caution">
    <text evidence="11">The sequence shown here is derived from an EMBL/GenBank/DDBJ whole genome shotgun (WGS) entry which is preliminary data.</text>
</comment>
<dbReference type="EMBL" id="JASSQD010000003">
    <property type="protein sequence ID" value="MDK9558980.1"/>
    <property type="molecule type" value="Genomic_DNA"/>
</dbReference>
<reference evidence="11 12" key="1">
    <citation type="submission" date="2023-05" db="EMBL/GenBank/DDBJ databases">
        <title>Marinobacter albus sp. nov., a marine bacterium isolated from sand in a coastal intertidal zone of huludao.</title>
        <authorList>
            <person name="Deng T."/>
        </authorList>
    </citation>
    <scope>NUCLEOTIDE SEQUENCE [LARGE SCALE GENOMIC DNA]</scope>
    <source>
        <strain evidence="11 12">M216</strain>
    </source>
</reference>
<dbReference type="SMART" id="SM00283">
    <property type="entry name" value="MA"/>
    <property type="match status" value="1"/>
</dbReference>
<dbReference type="RefSeq" id="WP_285368710.1">
    <property type="nucleotide sequence ID" value="NZ_JASSQD010000003.1"/>
</dbReference>
<feature type="domain" description="HAMP" evidence="10">
    <location>
        <begin position="205"/>
        <end position="258"/>
    </location>
</feature>
<organism evidence="11 12">
    <name type="scientific">Marinobacter albus</name>
    <dbReference type="NCBI Taxonomy" id="3030833"/>
    <lineage>
        <taxon>Bacteria</taxon>
        <taxon>Pseudomonadati</taxon>
        <taxon>Pseudomonadota</taxon>
        <taxon>Gammaproteobacteria</taxon>
        <taxon>Pseudomonadales</taxon>
        <taxon>Marinobacteraceae</taxon>
        <taxon>Marinobacter</taxon>
    </lineage>
</organism>
<sequence length="538" mass="58872">MTKQHSIRFLLLAALAAAFSLVLVLTVLYNAQAQREHMEEFSHQYVDGLAKSYFDGLNTMMVTGTIANRDLLREKVMAPDEVLDIRVVRSDHLNRMFGKGTAAEQKRDALDRQALAGERVESYSSNADGRVYTLVEPVVASENYQGVNCLGCHQAEEGQVLGAIRVDYSLAATDARLHQQLLASGGIQAVIFAAVFFLTAFVLGRLVFSRLRRLHDRMDEISRNSDLTVELEVGRNDEIGSVSRAFNRMMAKIRESMNTVMDNAEQVERAARGIAEKSGTTEREVLAQRDNTDQVASATTEMAASAVQVRENAIHTTRKSADTAASASAGEQLARNAVEGIEVLNNEVQAGARRIEQLDQRTSQMSDMLEVISNIADQTNLLALNAAIEAARAGEQGRGFSVVADEVRALASRTQDSTEEIRNTITGLKSEVVDCVATMSHASEMAEHQVQAILRVESELQTIALAVRQITDLNQEMESAADEQSDVSESINHNVIEISRSAEQTSRDAQETSRIAGDLLGMAETLRATIAQFRLAQG</sequence>
<evidence type="ECO:0000259" key="10">
    <source>
        <dbReference type="PROSITE" id="PS50885"/>
    </source>
</evidence>
<name>A0ABT7HGM5_9GAMM</name>
<keyword evidence="3 8" id="KW-1133">Transmembrane helix</keyword>
<feature type="transmembrane region" description="Helical" evidence="8">
    <location>
        <begin position="186"/>
        <end position="208"/>
    </location>
</feature>
<dbReference type="Pfam" id="PF00015">
    <property type="entry name" value="MCPsignal"/>
    <property type="match status" value="1"/>
</dbReference>
<feature type="domain" description="Methyl-accepting transducer" evidence="9">
    <location>
        <begin position="263"/>
        <end position="499"/>
    </location>
</feature>
<dbReference type="PROSITE" id="PS50885">
    <property type="entry name" value="HAMP"/>
    <property type="match status" value="1"/>
</dbReference>